<evidence type="ECO:0000256" key="1">
    <source>
        <dbReference type="SAM" id="MobiDB-lite"/>
    </source>
</evidence>
<name>A0A918FEH1_9DEIO</name>
<dbReference type="EMBL" id="BMQL01000047">
    <property type="protein sequence ID" value="GGR29586.1"/>
    <property type="molecule type" value="Genomic_DNA"/>
</dbReference>
<reference evidence="3" key="2">
    <citation type="submission" date="2020-09" db="EMBL/GenBank/DDBJ databases">
        <authorList>
            <person name="Sun Q."/>
            <person name="Ohkuma M."/>
        </authorList>
    </citation>
    <scope>NUCLEOTIDE SEQUENCE</scope>
    <source>
        <strain evidence="3">JCM 31311</strain>
    </source>
</reference>
<dbReference type="AlphaFoldDB" id="A0A918FEH1"/>
<proteinExistence type="predicted"/>
<dbReference type="RefSeq" id="WP_189092825.1">
    <property type="nucleotide sequence ID" value="NZ_BMQL01000047.1"/>
</dbReference>
<keyword evidence="2" id="KW-0472">Membrane</keyword>
<comment type="caution">
    <text evidence="3">The sequence shown here is derived from an EMBL/GenBank/DDBJ whole genome shotgun (WGS) entry which is preliminary data.</text>
</comment>
<sequence>MDVIINNPPAQTYSTQGYAAPAPYGYAPGYQHHGPGLLLPLLLLGGFLFWRGKRHQQRRRQRFWGQNMPAAATPGAASQAQTYTQTAQGQQNSTPQDNWRQNWQQGRERFFGGGFADKLLGDKALDIARERYARGEIDADQYAELQRNLSRENEA</sequence>
<protein>
    <recommendedName>
        <fullName evidence="5">SHOCT domain-containing protein</fullName>
    </recommendedName>
</protein>
<evidence type="ECO:0000313" key="3">
    <source>
        <dbReference type="EMBL" id="GGR29586.1"/>
    </source>
</evidence>
<accession>A0A918FEH1</accession>
<evidence type="ECO:0000313" key="4">
    <source>
        <dbReference type="Proteomes" id="UP000603865"/>
    </source>
</evidence>
<feature type="transmembrane region" description="Helical" evidence="2">
    <location>
        <begin position="33"/>
        <end position="50"/>
    </location>
</feature>
<evidence type="ECO:0008006" key="5">
    <source>
        <dbReference type="Google" id="ProtNLM"/>
    </source>
</evidence>
<gene>
    <name evidence="3" type="ORF">GCM10008957_45660</name>
</gene>
<keyword evidence="4" id="KW-1185">Reference proteome</keyword>
<organism evidence="3 4">
    <name type="scientific">Deinococcus ruber</name>
    <dbReference type="NCBI Taxonomy" id="1848197"/>
    <lineage>
        <taxon>Bacteria</taxon>
        <taxon>Thermotogati</taxon>
        <taxon>Deinococcota</taxon>
        <taxon>Deinococci</taxon>
        <taxon>Deinococcales</taxon>
        <taxon>Deinococcaceae</taxon>
        <taxon>Deinococcus</taxon>
    </lineage>
</organism>
<keyword evidence="2" id="KW-0812">Transmembrane</keyword>
<feature type="compositionally biased region" description="Low complexity" evidence="1">
    <location>
        <begin position="70"/>
        <end position="91"/>
    </location>
</feature>
<evidence type="ECO:0000256" key="2">
    <source>
        <dbReference type="SAM" id="Phobius"/>
    </source>
</evidence>
<keyword evidence="2" id="KW-1133">Transmembrane helix</keyword>
<dbReference type="Proteomes" id="UP000603865">
    <property type="component" value="Unassembled WGS sequence"/>
</dbReference>
<reference evidence="3" key="1">
    <citation type="journal article" date="2014" name="Int. J. Syst. Evol. Microbiol.">
        <title>Complete genome sequence of Corynebacterium casei LMG S-19264T (=DSM 44701T), isolated from a smear-ripened cheese.</title>
        <authorList>
            <consortium name="US DOE Joint Genome Institute (JGI-PGF)"/>
            <person name="Walter F."/>
            <person name="Albersmeier A."/>
            <person name="Kalinowski J."/>
            <person name="Ruckert C."/>
        </authorList>
    </citation>
    <scope>NUCLEOTIDE SEQUENCE</scope>
    <source>
        <strain evidence="3">JCM 31311</strain>
    </source>
</reference>
<feature type="region of interest" description="Disordered" evidence="1">
    <location>
        <begin position="70"/>
        <end position="99"/>
    </location>
</feature>